<protein>
    <submittedName>
        <fullName evidence="1">Uncharacterized protein</fullName>
    </submittedName>
</protein>
<reference evidence="2" key="1">
    <citation type="journal article" date="2020" name="MBio">
        <title>Horizontal gene transfer to a defensive symbiont with a reduced genome amongst a multipartite beetle microbiome.</title>
        <authorList>
            <person name="Waterworth S.C."/>
            <person name="Florez L.V."/>
            <person name="Rees E.R."/>
            <person name="Hertweck C."/>
            <person name="Kaltenpoth M."/>
            <person name="Kwan J.C."/>
        </authorList>
    </citation>
    <scope>NUCLEOTIDE SEQUENCE [LARGE SCALE GENOMIC DNA]</scope>
</reference>
<accession>A0A7V8FTD4</accession>
<name>A0A7V8FTD4_9BURK</name>
<comment type="caution">
    <text evidence="1">The sequence shown here is derived from an EMBL/GenBank/DDBJ whole genome shotgun (WGS) entry which is preliminary data.</text>
</comment>
<dbReference type="AlphaFoldDB" id="A0A7V8FTD4"/>
<organism evidence="1 2">
    <name type="scientific">Herbaspirillum frisingense</name>
    <dbReference type="NCBI Taxonomy" id="92645"/>
    <lineage>
        <taxon>Bacteria</taxon>
        <taxon>Pseudomonadati</taxon>
        <taxon>Pseudomonadota</taxon>
        <taxon>Betaproteobacteria</taxon>
        <taxon>Burkholderiales</taxon>
        <taxon>Oxalobacteraceae</taxon>
        <taxon>Herbaspirillum</taxon>
    </lineage>
</organism>
<dbReference type="EMBL" id="WNDX01000179">
    <property type="protein sequence ID" value="KAF1037476.1"/>
    <property type="molecule type" value="Genomic_DNA"/>
</dbReference>
<proteinExistence type="predicted"/>
<evidence type="ECO:0000313" key="1">
    <source>
        <dbReference type="EMBL" id="KAF1037476.1"/>
    </source>
</evidence>
<dbReference type="Proteomes" id="UP000462435">
    <property type="component" value="Unassembled WGS sequence"/>
</dbReference>
<evidence type="ECO:0000313" key="2">
    <source>
        <dbReference type="Proteomes" id="UP000462435"/>
    </source>
</evidence>
<gene>
    <name evidence="1" type="ORF">GAK35_03909</name>
</gene>
<sequence>MLYKQGSEFSTRRGRLYILDLEPGEHEITSWQVASGGARIVPQGKLASLKFELHAGQALYLGNLHARLLLGRSLWFGNGAAARDALPIVQDRSDEDIGLAESKVPALRGRVTTSLLPQGPWIASQPNVNRMDPVFIPVVPAK</sequence>